<evidence type="ECO:0000313" key="2">
    <source>
        <dbReference type="EMBL" id="KXJ94925.1"/>
    </source>
</evidence>
<protein>
    <submittedName>
        <fullName evidence="2">Uncharacterized protein</fullName>
    </submittedName>
</protein>
<dbReference type="EMBL" id="KQ964247">
    <property type="protein sequence ID" value="KXJ94925.1"/>
    <property type="molecule type" value="Genomic_DNA"/>
</dbReference>
<evidence type="ECO:0000256" key="1">
    <source>
        <dbReference type="SAM" id="MobiDB-lite"/>
    </source>
</evidence>
<accession>A0A136JCN2</accession>
<dbReference type="AlphaFoldDB" id="A0A136JCN2"/>
<dbReference type="Proteomes" id="UP000070501">
    <property type="component" value="Unassembled WGS sequence"/>
</dbReference>
<sequence length="122" mass="13278">MAPRSRGLLLFRFPKLHRHEATRTPGWRVEYLEEAPRLETGRSGQKRPGGDPDRVEQALKRGARAGVWGPGAMPVTLRSTTTAVTVKDGHGHDGDGAGEDEKHAYVCTCNGSGRLLPVPRLS</sequence>
<reference evidence="3" key="1">
    <citation type="submission" date="2016-02" db="EMBL/GenBank/DDBJ databases">
        <title>Draft genome sequence of Microdochium bolleyi, a fungal endophyte of beachgrass.</title>
        <authorList>
            <consortium name="DOE Joint Genome Institute"/>
            <person name="David A.S."/>
            <person name="May G."/>
            <person name="Haridas S."/>
            <person name="Lim J."/>
            <person name="Wang M."/>
            <person name="Labutti K."/>
            <person name="Lipzen A."/>
            <person name="Barry K."/>
            <person name="Grigoriev I.V."/>
        </authorList>
    </citation>
    <scope>NUCLEOTIDE SEQUENCE [LARGE SCALE GENOMIC DNA]</scope>
    <source>
        <strain evidence="3">J235TASD1</strain>
    </source>
</reference>
<dbReference type="InParanoid" id="A0A136JCN2"/>
<keyword evidence="3" id="KW-1185">Reference proteome</keyword>
<evidence type="ECO:0000313" key="3">
    <source>
        <dbReference type="Proteomes" id="UP000070501"/>
    </source>
</evidence>
<name>A0A136JCN2_9PEZI</name>
<gene>
    <name evidence="2" type="ORF">Micbo1qcDRAFT_173429</name>
</gene>
<feature type="region of interest" description="Disordered" evidence="1">
    <location>
        <begin position="36"/>
        <end position="55"/>
    </location>
</feature>
<organism evidence="2 3">
    <name type="scientific">Microdochium bolleyi</name>
    <dbReference type="NCBI Taxonomy" id="196109"/>
    <lineage>
        <taxon>Eukaryota</taxon>
        <taxon>Fungi</taxon>
        <taxon>Dikarya</taxon>
        <taxon>Ascomycota</taxon>
        <taxon>Pezizomycotina</taxon>
        <taxon>Sordariomycetes</taxon>
        <taxon>Xylariomycetidae</taxon>
        <taxon>Xylariales</taxon>
        <taxon>Microdochiaceae</taxon>
        <taxon>Microdochium</taxon>
    </lineage>
</organism>
<proteinExistence type="predicted"/>